<reference evidence="3" key="1">
    <citation type="submission" date="2022-10" db="EMBL/GenBank/DDBJ databases">
        <authorList>
            <person name="Yue Y."/>
        </authorList>
    </citation>
    <scope>NUCLEOTIDE SEQUENCE</scope>
    <source>
        <strain evidence="3">Z654</strain>
    </source>
</reference>
<comment type="function">
    <text evidence="2">Involved in fatty acylation of protoxin at internal lysine residues, thereby converting it to the active toxin.</text>
</comment>
<dbReference type="Proteomes" id="UP001208041">
    <property type="component" value="Unassembled WGS sequence"/>
</dbReference>
<proteinExistence type="inferred from homology"/>
<dbReference type="GO" id="GO:0005737">
    <property type="term" value="C:cytoplasm"/>
    <property type="evidence" value="ECO:0007669"/>
    <property type="project" value="UniProtKB-SubCell"/>
</dbReference>
<dbReference type="AlphaFoldDB" id="A0AAE3LS33"/>
<dbReference type="EMBL" id="JAOYFC010000002">
    <property type="protein sequence ID" value="MCV6825119.1"/>
    <property type="molecule type" value="Genomic_DNA"/>
</dbReference>
<comment type="similarity">
    <text evidence="1 2">Belongs to the RTX toxin acyltransferase family.</text>
</comment>
<gene>
    <name evidence="3" type="ORF">OH136_11190</name>
</gene>
<comment type="subcellular location">
    <subcellularLocation>
        <location evidence="2">Cytoplasm</location>
    </subcellularLocation>
</comment>
<name>A0AAE3LS33_9RHOB</name>
<evidence type="ECO:0000256" key="1">
    <source>
        <dbReference type="ARBA" id="ARBA00005686"/>
    </source>
</evidence>
<dbReference type="GO" id="GO:0031640">
    <property type="term" value="P:killing of cells of another organism"/>
    <property type="evidence" value="ECO:0007669"/>
    <property type="project" value="UniProtKB-KW"/>
</dbReference>
<keyword evidence="2" id="KW-0808">Transferase</keyword>
<dbReference type="EC" id="2.3.1.-" evidence="2"/>
<keyword evidence="2" id="KW-0963">Cytoplasm</keyword>
<organism evidence="3 4">
    <name type="scientific">Halocynthiibacter halioticoli</name>
    <dbReference type="NCBI Taxonomy" id="2986804"/>
    <lineage>
        <taxon>Bacteria</taxon>
        <taxon>Pseudomonadati</taxon>
        <taxon>Pseudomonadota</taxon>
        <taxon>Alphaproteobacteria</taxon>
        <taxon>Rhodobacterales</taxon>
        <taxon>Paracoccaceae</taxon>
        <taxon>Halocynthiibacter</taxon>
    </lineage>
</organism>
<protein>
    <recommendedName>
        <fullName evidence="2">RTX toxin-activating lysine-acyltransferase</fullName>
        <ecNumber evidence="2">2.3.1.-</ecNumber>
    </recommendedName>
</protein>
<keyword evidence="2" id="KW-0204">Cytolysis</keyword>
<dbReference type="GO" id="GO:0009404">
    <property type="term" value="P:toxin metabolic process"/>
    <property type="evidence" value="ECO:0007669"/>
    <property type="project" value="UniProtKB-UniRule"/>
</dbReference>
<dbReference type="Pfam" id="PF02794">
    <property type="entry name" value="HlyC"/>
    <property type="match status" value="1"/>
</dbReference>
<keyword evidence="2" id="KW-0012">Acyltransferase</keyword>
<evidence type="ECO:0000313" key="4">
    <source>
        <dbReference type="Proteomes" id="UP001208041"/>
    </source>
</evidence>
<dbReference type="InterPro" id="IPR003996">
    <property type="entry name" value="RTX_toxin-activating_protC_bac"/>
</dbReference>
<dbReference type="GO" id="GO:0016746">
    <property type="term" value="F:acyltransferase activity"/>
    <property type="evidence" value="ECO:0007669"/>
    <property type="project" value="UniProtKB-UniRule"/>
</dbReference>
<sequence>MSKLQDSAGRDIPASEAPSAETLRIYGDFMFLAFRSPWHARMSVANMRAAFEQPIALKQFQVFRFDGIPRGLLTWANMSADAERRYVSGEILKDEDWNSGDRRWIIDIVAPYKGLTASISRWTMVPGQFTDGQFRFRRVLENSGTRRIVEVDLTNPKDKATIFTEEEYLEQL</sequence>
<keyword evidence="4" id="KW-1185">Reference proteome</keyword>
<dbReference type="RefSeq" id="WP_263953947.1">
    <property type="nucleotide sequence ID" value="NZ_JAOYFC010000002.1"/>
</dbReference>
<evidence type="ECO:0000256" key="2">
    <source>
        <dbReference type="RuleBase" id="RU368102"/>
    </source>
</evidence>
<accession>A0AAE3LS33</accession>
<comment type="caution">
    <text evidence="3">The sequence shown here is derived from an EMBL/GenBank/DDBJ whole genome shotgun (WGS) entry which is preliminary data.</text>
</comment>
<evidence type="ECO:0000313" key="3">
    <source>
        <dbReference type="EMBL" id="MCV6825119.1"/>
    </source>
</evidence>